<proteinExistence type="predicted"/>
<evidence type="ECO:0000313" key="2">
    <source>
        <dbReference type="Proteomes" id="UP000215914"/>
    </source>
</evidence>
<reference evidence="1" key="1">
    <citation type="journal article" date="2017" name="Nature">
        <title>The sunflower genome provides insights into oil metabolism, flowering and Asterid evolution.</title>
        <authorList>
            <person name="Badouin H."/>
            <person name="Gouzy J."/>
            <person name="Grassa C.J."/>
            <person name="Murat F."/>
            <person name="Staton S.E."/>
            <person name="Cottret L."/>
            <person name="Lelandais-Briere C."/>
            <person name="Owens G.L."/>
            <person name="Carrere S."/>
            <person name="Mayjonade B."/>
            <person name="Legrand L."/>
            <person name="Gill N."/>
            <person name="Kane N.C."/>
            <person name="Bowers J.E."/>
            <person name="Hubner S."/>
            <person name="Bellec A."/>
            <person name="Berard A."/>
            <person name="Berges H."/>
            <person name="Blanchet N."/>
            <person name="Boniface M.C."/>
            <person name="Brunel D."/>
            <person name="Catrice O."/>
            <person name="Chaidir N."/>
            <person name="Claudel C."/>
            <person name="Donnadieu C."/>
            <person name="Faraut T."/>
            <person name="Fievet G."/>
            <person name="Helmstetter N."/>
            <person name="King M."/>
            <person name="Knapp S.J."/>
            <person name="Lai Z."/>
            <person name="Le Paslier M.C."/>
            <person name="Lippi Y."/>
            <person name="Lorenzon L."/>
            <person name="Mandel J.R."/>
            <person name="Marage G."/>
            <person name="Marchand G."/>
            <person name="Marquand E."/>
            <person name="Bret-Mestries E."/>
            <person name="Morien E."/>
            <person name="Nambeesan S."/>
            <person name="Nguyen T."/>
            <person name="Pegot-Espagnet P."/>
            <person name="Pouilly N."/>
            <person name="Raftis F."/>
            <person name="Sallet E."/>
            <person name="Schiex T."/>
            <person name="Thomas J."/>
            <person name="Vandecasteele C."/>
            <person name="Vares D."/>
            <person name="Vear F."/>
            <person name="Vautrin S."/>
            <person name="Crespi M."/>
            <person name="Mangin B."/>
            <person name="Burke J.M."/>
            <person name="Salse J."/>
            <person name="Munos S."/>
            <person name="Vincourt P."/>
            <person name="Rieseberg L.H."/>
            <person name="Langlade N.B."/>
        </authorList>
    </citation>
    <scope>NUCLEOTIDE SEQUENCE</scope>
    <source>
        <tissue evidence="1">Leaves</tissue>
    </source>
</reference>
<organism evidence="1 2">
    <name type="scientific">Helianthus annuus</name>
    <name type="common">Common sunflower</name>
    <dbReference type="NCBI Taxonomy" id="4232"/>
    <lineage>
        <taxon>Eukaryota</taxon>
        <taxon>Viridiplantae</taxon>
        <taxon>Streptophyta</taxon>
        <taxon>Embryophyta</taxon>
        <taxon>Tracheophyta</taxon>
        <taxon>Spermatophyta</taxon>
        <taxon>Magnoliopsida</taxon>
        <taxon>eudicotyledons</taxon>
        <taxon>Gunneridae</taxon>
        <taxon>Pentapetalae</taxon>
        <taxon>asterids</taxon>
        <taxon>campanulids</taxon>
        <taxon>Asterales</taxon>
        <taxon>Asteraceae</taxon>
        <taxon>Asteroideae</taxon>
        <taxon>Heliantheae alliance</taxon>
        <taxon>Heliantheae</taxon>
        <taxon>Helianthus</taxon>
    </lineage>
</organism>
<evidence type="ECO:0008006" key="3">
    <source>
        <dbReference type="Google" id="ProtNLM"/>
    </source>
</evidence>
<dbReference type="Gramene" id="mRNA:HanXRQr2_Chr08g0352031">
    <property type="protein sequence ID" value="CDS:HanXRQr2_Chr08g0352031.1"/>
    <property type="gene ID" value="HanXRQr2_Chr08g0352031"/>
</dbReference>
<sequence length="366" mass="41577">MDNQEFYNAFFGGGMTVQTPASIAQNVHMENELGTMRKPPKLLNIEDYSGWQDRFRTWVQANHLECWLKVETKFVVPMNDAGLSKTLNTLTPAEQENFKAEKKMVSILQQAIKEDILVLLQHQGDSQSIWNALKIKFLGSVAIIKSKKALLKKEFDIFTAISGESTKELIERYYHLVVEMKRLNIDKTDEEWVDKLADALPQEEWGTFLLVLKNNLEYVGFNLSTFIERLEAQELELRKMWKMKSSNVQQDVQLYYKGNSYATSTPSPKIQTTFSADSSSGVPQSMPNNNFSLFPNYEPNPKVQNFQEQVSSQSFSGSNNQSYSRGILCNIAVNIKNGQHFTETAAKQHIALLASVLESYESLVAG</sequence>
<accession>A0A9K3IHA4</accession>
<protein>
    <recommendedName>
        <fullName evidence="3">Gag-polypeptide of LTR copia-type</fullName>
    </recommendedName>
</protein>
<keyword evidence="2" id="KW-1185">Reference proteome</keyword>
<dbReference type="AlphaFoldDB" id="A0A9K3IHA4"/>
<dbReference type="Proteomes" id="UP000215914">
    <property type="component" value="Unassembled WGS sequence"/>
</dbReference>
<gene>
    <name evidence="1" type="ORF">HanXRQr2_Chr08g0352031</name>
</gene>
<comment type="caution">
    <text evidence="1">The sequence shown here is derived from an EMBL/GenBank/DDBJ whole genome shotgun (WGS) entry which is preliminary data.</text>
</comment>
<name>A0A9K3IHA4_HELAN</name>
<evidence type="ECO:0000313" key="1">
    <source>
        <dbReference type="EMBL" id="KAF5796485.1"/>
    </source>
</evidence>
<dbReference type="EMBL" id="MNCJ02000323">
    <property type="protein sequence ID" value="KAF5796485.1"/>
    <property type="molecule type" value="Genomic_DNA"/>
</dbReference>
<reference evidence="1" key="2">
    <citation type="submission" date="2020-06" db="EMBL/GenBank/DDBJ databases">
        <title>Helianthus annuus Genome sequencing and assembly Release 2.</title>
        <authorList>
            <person name="Gouzy J."/>
            <person name="Langlade N."/>
            <person name="Munos S."/>
        </authorList>
    </citation>
    <scope>NUCLEOTIDE SEQUENCE</scope>
    <source>
        <tissue evidence="1">Leaves</tissue>
    </source>
</reference>